<feature type="region of interest" description="Disordered" evidence="1">
    <location>
        <begin position="52"/>
        <end position="78"/>
    </location>
</feature>
<gene>
    <name evidence="3" type="ordered locus">Dda3937_04173</name>
</gene>
<protein>
    <submittedName>
        <fullName evidence="3">Transposase</fullName>
        <ecNumber evidence="3">3.1.-.-</ecNumber>
    </submittedName>
</protein>
<dbReference type="InterPro" id="IPR001584">
    <property type="entry name" value="Integrase_cat-core"/>
</dbReference>
<evidence type="ECO:0000256" key="1">
    <source>
        <dbReference type="SAM" id="MobiDB-lite"/>
    </source>
</evidence>
<feature type="domain" description="Integrase catalytic" evidence="2">
    <location>
        <begin position="35"/>
        <end position="65"/>
    </location>
</feature>
<feature type="compositionally biased region" description="Basic and acidic residues" evidence="1">
    <location>
        <begin position="67"/>
        <end position="78"/>
    </location>
</feature>
<sequence>MWCWNLLNRASQRRMRLSNTLTGRTKQKYCIFTCSELNEVREIAERWRHEYNSERPHESVNNLTPEEFIRSLEKSPDL</sequence>
<evidence type="ECO:0000313" key="4">
    <source>
        <dbReference type="Proteomes" id="UP000006859"/>
    </source>
</evidence>
<dbReference type="EMBL" id="CP002038">
    <property type="protein sequence ID" value="ADM99177.1"/>
    <property type="molecule type" value="Genomic_DNA"/>
</dbReference>
<evidence type="ECO:0000313" key="3">
    <source>
        <dbReference type="EMBL" id="ADM99177.1"/>
    </source>
</evidence>
<dbReference type="AlphaFoldDB" id="E0SJK3"/>
<proteinExistence type="predicted"/>
<reference evidence="3 4" key="1">
    <citation type="journal article" date="2011" name="J. Bacteriol.">
        <title>Genome sequence of the plant-pathogenic bacterium Dickeya dadantii 3937.</title>
        <authorList>
            <person name="Glasner J.D."/>
            <person name="Yang C.H."/>
            <person name="Reverchon S."/>
            <person name="Hugouvieux-Cotte-Pattat N."/>
            <person name="Condemine G."/>
            <person name="Bohin J.P."/>
            <person name="Van Gijsegem F."/>
            <person name="Yang S."/>
            <person name="Franza T."/>
            <person name="Expert D."/>
            <person name="Plunkett G. III"/>
            <person name="San Francisco M.J."/>
            <person name="Charkowski A.O."/>
            <person name="Py B."/>
            <person name="Bell K."/>
            <person name="Rauscher L."/>
            <person name="Rodriguez-Palenzuela P."/>
            <person name="Toussaint A."/>
            <person name="Holeva M.C."/>
            <person name="He S.Y."/>
            <person name="Douet V."/>
            <person name="Boccara M."/>
            <person name="Blanco C."/>
            <person name="Toth I."/>
            <person name="Anderson B.D."/>
            <person name="Biehl B.S."/>
            <person name="Mau B."/>
            <person name="Flynn S.M."/>
            <person name="Barras F."/>
            <person name="Lindeberg M."/>
            <person name="Birch P.R."/>
            <person name="Tsuyumu S."/>
            <person name="Shi X."/>
            <person name="Hibbing M."/>
            <person name="Yap M.N."/>
            <person name="Carpentier M."/>
            <person name="Dassa E."/>
            <person name="Umehara M."/>
            <person name="Kim J.F."/>
            <person name="Rusch M."/>
            <person name="Soni P."/>
            <person name="Mayhew G.F."/>
            <person name="Fouts D.E."/>
            <person name="Gill S.R."/>
            <person name="Blattner F.R."/>
            <person name="Keen N.T."/>
            <person name="Perna N.T."/>
        </authorList>
    </citation>
    <scope>NUCLEOTIDE SEQUENCE [LARGE SCALE GENOMIC DNA]</scope>
    <source>
        <strain evidence="3 4">3937</strain>
    </source>
</reference>
<keyword evidence="3" id="KW-0378">Hydrolase</keyword>
<evidence type="ECO:0000259" key="2">
    <source>
        <dbReference type="Pfam" id="PF13683"/>
    </source>
</evidence>
<organism evidence="3 4">
    <name type="scientific">Dickeya dadantii (strain 3937)</name>
    <name type="common">Erwinia chrysanthemi (strain 3937)</name>
    <dbReference type="NCBI Taxonomy" id="198628"/>
    <lineage>
        <taxon>Bacteria</taxon>
        <taxon>Pseudomonadati</taxon>
        <taxon>Pseudomonadota</taxon>
        <taxon>Gammaproteobacteria</taxon>
        <taxon>Enterobacterales</taxon>
        <taxon>Pectobacteriaceae</taxon>
        <taxon>Dickeya</taxon>
    </lineage>
</organism>
<dbReference type="GO" id="GO:0016787">
    <property type="term" value="F:hydrolase activity"/>
    <property type="evidence" value="ECO:0007669"/>
    <property type="project" value="UniProtKB-KW"/>
</dbReference>
<dbReference type="SUPFAM" id="SSF53098">
    <property type="entry name" value="Ribonuclease H-like"/>
    <property type="match status" value="1"/>
</dbReference>
<dbReference type="KEGG" id="ddd:Dda3937_04173"/>
<dbReference type="InterPro" id="IPR012337">
    <property type="entry name" value="RNaseH-like_sf"/>
</dbReference>
<dbReference type="eggNOG" id="COG2801">
    <property type="taxonomic scope" value="Bacteria"/>
</dbReference>
<dbReference type="EC" id="3.1.-.-" evidence="3"/>
<dbReference type="Proteomes" id="UP000006859">
    <property type="component" value="Chromosome"/>
</dbReference>
<keyword evidence="4" id="KW-1185">Reference proteome</keyword>
<dbReference type="Pfam" id="PF13683">
    <property type="entry name" value="rve_3"/>
    <property type="match status" value="1"/>
</dbReference>
<name>E0SJK3_DICD3</name>
<dbReference type="GO" id="GO:0015074">
    <property type="term" value="P:DNA integration"/>
    <property type="evidence" value="ECO:0007669"/>
    <property type="project" value="InterPro"/>
</dbReference>
<accession>E0SJK3</accession>
<dbReference type="HOGENOM" id="CLU_2616310_0_0_6"/>